<dbReference type="EMBL" id="KV878915">
    <property type="protein sequence ID" value="OJJ79764.1"/>
    <property type="molecule type" value="Genomic_DNA"/>
</dbReference>
<keyword evidence="2" id="KW-1185">Reference proteome</keyword>
<evidence type="ECO:0000313" key="2">
    <source>
        <dbReference type="Proteomes" id="UP000184300"/>
    </source>
</evidence>
<name>A0A1L9V764_ASPGL</name>
<dbReference type="AlphaFoldDB" id="A0A1L9V764"/>
<accession>A0A1L9V764</accession>
<gene>
    <name evidence="1" type="ORF">ASPGLDRAFT_29576</name>
</gene>
<dbReference type="Proteomes" id="UP000184300">
    <property type="component" value="Unassembled WGS sequence"/>
</dbReference>
<sequence length="288" mass="33468">MPTTSLSLLTLNHDVLVAIMAQLEANSLYKFLVAIPPFQHIFFNSFTAILKSILTTHLWSVNHWGYVIAIMVAHYYPRPFNMRYFLDHFLKNNGSLPQHVPRTMEMLKYLLEVLDSVGFYRSGSKKWWQLALRDSRRDYAPANNYYILLALLRIQLFAELFHSPVDSSGLVTDKSTFPSQSRIMEYWSLIADDAGSHMCKAIYANIASIEGDIGCLWPFDAPCMRGLPVARHFHVHEQYGRFWHEYRRYMVPPPQNPVDDRGVHQVMEGTVYVDPWGRSRIAYTRQAF</sequence>
<dbReference type="OrthoDB" id="3555185at2759"/>
<evidence type="ECO:0000313" key="1">
    <source>
        <dbReference type="EMBL" id="OJJ79764.1"/>
    </source>
</evidence>
<proteinExistence type="predicted"/>
<dbReference type="VEuPathDB" id="FungiDB:ASPGLDRAFT_29576"/>
<reference evidence="2" key="1">
    <citation type="journal article" date="2017" name="Genome Biol.">
        <title>Comparative genomics reveals high biological diversity and specific adaptations in the industrially and medically important fungal genus Aspergillus.</title>
        <authorList>
            <person name="de Vries R.P."/>
            <person name="Riley R."/>
            <person name="Wiebenga A."/>
            <person name="Aguilar-Osorio G."/>
            <person name="Amillis S."/>
            <person name="Uchima C.A."/>
            <person name="Anderluh G."/>
            <person name="Asadollahi M."/>
            <person name="Askin M."/>
            <person name="Barry K."/>
            <person name="Battaglia E."/>
            <person name="Bayram O."/>
            <person name="Benocci T."/>
            <person name="Braus-Stromeyer S.A."/>
            <person name="Caldana C."/>
            <person name="Canovas D."/>
            <person name="Cerqueira G.C."/>
            <person name="Chen F."/>
            <person name="Chen W."/>
            <person name="Choi C."/>
            <person name="Clum A."/>
            <person name="Dos Santos R.A."/>
            <person name="Damasio A.R."/>
            <person name="Diallinas G."/>
            <person name="Emri T."/>
            <person name="Fekete E."/>
            <person name="Flipphi M."/>
            <person name="Freyberg S."/>
            <person name="Gallo A."/>
            <person name="Gournas C."/>
            <person name="Habgood R."/>
            <person name="Hainaut M."/>
            <person name="Harispe M.L."/>
            <person name="Henrissat B."/>
            <person name="Hilden K.S."/>
            <person name="Hope R."/>
            <person name="Hossain A."/>
            <person name="Karabika E."/>
            <person name="Karaffa L."/>
            <person name="Karanyi Z."/>
            <person name="Krasevec N."/>
            <person name="Kuo A."/>
            <person name="Kusch H."/>
            <person name="LaButti K."/>
            <person name="Lagendijk E.L."/>
            <person name="Lapidus A."/>
            <person name="Levasseur A."/>
            <person name="Lindquist E."/>
            <person name="Lipzen A."/>
            <person name="Logrieco A.F."/>
            <person name="MacCabe A."/>
            <person name="Maekelae M.R."/>
            <person name="Malavazi I."/>
            <person name="Melin P."/>
            <person name="Meyer V."/>
            <person name="Mielnichuk N."/>
            <person name="Miskei M."/>
            <person name="Molnar A.P."/>
            <person name="Mule G."/>
            <person name="Ngan C.Y."/>
            <person name="Orejas M."/>
            <person name="Orosz E."/>
            <person name="Ouedraogo J.P."/>
            <person name="Overkamp K.M."/>
            <person name="Park H.-S."/>
            <person name="Perrone G."/>
            <person name="Piumi F."/>
            <person name="Punt P.J."/>
            <person name="Ram A.F."/>
            <person name="Ramon A."/>
            <person name="Rauscher S."/>
            <person name="Record E."/>
            <person name="Riano-Pachon D.M."/>
            <person name="Robert V."/>
            <person name="Roehrig J."/>
            <person name="Ruller R."/>
            <person name="Salamov A."/>
            <person name="Salih N.S."/>
            <person name="Samson R.A."/>
            <person name="Sandor E."/>
            <person name="Sanguinetti M."/>
            <person name="Schuetze T."/>
            <person name="Sepcic K."/>
            <person name="Shelest E."/>
            <person name="Sherlock G."/>
            <person name="Sophianopoulou V."/>
            <person name="Squina F.M."/>
            <person name="Sun H."/>
            <person name="Susca A."/>
            <person name="Todd R.B."/>
            <person name="Tsang A."/>
            <person name="Unkles S.E."/>
            <person name="van de Wiele N."/>
            <person name="van Rossen-Uffink D."/>
            <person name="Oliveira J.V."/>
            <person name="Vesth T.C."/>
            <person name="Visser J."/>
            <person name="Yu J.-H."/>
            <person name="Zhou M."/>
            <person name="Andersen M.R."/>
            <person name="Archer D.B."/>
            <person name="Baker S.E."/>
            <person name="Benoit I."/>
            <person name="Brakhage A.A."/>
            <person name="Braus G.H."/>
            <person name="Fischer R."/>
            <person name="Frisvad J.C."/>
            <person name="Goldman G.H."/>
            <person name="Houbraken J."/>
            <person name="Oakley B."/>
            <person name="Pocsi I."/>
            <person name="Scazzocchio C."/>
            <person name="Seiboth B."/>
            <person name="vanKuyk P.A."/>
            <person name="Wortman J."/>
            <person name="Dyer P.S."/>
            <person name="Grigoriev I.V."/>
        </authorList>
    </citation>
    <scope>NUCLEOTIDE SEQUENCE [LARGE SCALE GENOMIC DNA]</scope>
    <source>
        <strain evidence="2">CBS 516.65</strain>
    </source>
</reference>
<dbReference type="RefSeq" id="XP_022396462.1">
    <property type="nucleotide sequence ID" value="XM_022543867.1"/>
</dbReference>
<protein>
    <submittedName>
        <fullName evidence="1">Uncharacterized protein</fullName>
    </submittedName>
</protein>
<dbReference type="GeneID" id="34460128"/>
<organism evidence="1 2">
    <name type="scientific">Aspergillus glaucus CBS 516.65</name>
    <dbReference type="NCBI Taxonomy" id="1160497"/>
    <lineage>
        <taxon>Eukaryota</taxon>
        <taxon>Fungi</taxon>
        <taxon>Dikarya</taxon>
        <taxon>Ascomycota</taxon>
        <taxon>Pezizomycotina</taxon>
        <taxon>Eurotiomycetes</taxon>
        <taxon>Eurotiomycetidae</taxon>
        <taxon>Eurotiales</taxon>
        <taxon>Aspergillaceae</taxon>
        <taxon>Aspergillus</taxon>
        <taxon>Aspergillus subgen. Aspergillus</taxon>
    </lineage>
</organism>